<dbReference type="EMBL" id="BRZA01000002">
    <property type="protein sequence ID" value="GLC88261.1"/>
    <property type="molecule type" value="Genomic_DNA"/>
</dbReference>
<evidence type="ECO:0000313" key="2">
    <source>
        <dbReference type="EMBL" id="GLC88261.1"/>
    </source>
</evidence>
<keyword evidence="3" id="KW-1185">Reference proteome</keyword>
<evidence type="ECO:0000259" key="1">
    <source>
        <dbReference type="Pfam" id="PF22479"/>
    </source>
</evidence>
<dbReference type="Pfam" id="PF22479">
    <property type="entry name" value="Pam3_gp18"/>
    <property type="match status" value="1"/>
</dbReference>
<dbReference type="InterPro" id="IPR054252">
    <property type="entry name" value="Pam3_gp18"/>
</dbReference>
<sequence>MMDEYIEIDKNEIPYAFEMELAGEIFGFEVNYNRAHDFFTLDLFKNGGALVVGEKLILNRPLFRNRVSSELPNVQIIPKDRAHSATRITYENLNETVFLYVGEPDE</sequence>
<accession>A0ABQ5NIR7</accession>
<evidence type="ECO:0000313" key="3">
    <source>
        <dbReference type="Proteomes" id="UP001065593"/>
    </source>
</evidence>
<reference evidence="2" key="1">
    <citation type="submission" date="2022-08" db="EMBL/GenBank/DDBJ databases">
        <title>Draft genome sequence of Lysinibacillus sp. strain KH24.</title>
        <authorList>
            <person name="Kanbe H."/>
            <person name="Itoh H."/>
        </authorList>
    </citation>
    <scope>NUCLEOTIDE SEQUENCE</scope>
    <source>
        <strain evidence="2">KH24</strain>
    </source>
</reference>
<gene>
    <name evidence="2" type="ORF">LYSBPC_13880</name>
</gene>
<proteinExistence type="predicted"/>
<protein>
    <recommendedName>
        <fullName evidence="1">Cyanophage baseplate Pam3 plug gp18 domain-containing protein</fullName>
    </recommendedName>
</protein>
<dbReference type="RefSeq" id="WP_264988025.1">
    <property type="nucleotide sequence ID" value="NZ_BRZA01000002.1"/>
</dbReference>
<name>A0ABQ5NIR7_9BACI</name>
<feature type="domain" description="Cyanophage baseplate Pam3 plug gp18" evidence="1">
    <location>
        <begin position="5"/>
        <end position="103"/>
    </location>
</feature>
<organism evidence="2 3">
    <name type="scientific">Lysinibacillus piscis</name>
    <dbReference type="NCBI Taxonomy" id="2518931"/>
    <lineage>
        <taxon>Bacteria</taxon>
        <taxon>Bacillati</taxon>
        <taxon>Bacillota</taxon>
        <taxon>Bacilli</taxon>
        <taxon>Bacillales</taxon>
        <taxon>Bacillaceae</taxon>
        <taxon>Lysinibacillus</taxon>
    </lineage>
</organism>
<dbReference type="Proteomes" id="UP001065593">
    <property type="component" value="Unassembled WGS sequence"/>
</dbReference>
<comment type="caution">
    <text evidence="2">The sequence shown here is derived from an EMBL/GenBank/DDBJ whole genome shotgun (WGS) entry which is preliminary data.</text>
</comment>